<proteinExistence type="predicted"/>
<comment type="caution">
    <text evidence="1">The sequence shown here is derived from an EMBL/GenBank/DDBJ whole genome shotgun (WGS) entry which is preliminary data.</text>
</comment>
<reference evidence="1" key="1">
    <citation type="submission" date="2013-12" db="EMBL/GenBank/DDBJ databases">
        <title>A Varibaculum cambriense genome reconstructed from a premature infant gut community with otherwise low bacterial novelty that shifts toward anaerobic metabolism during the third week of life.</title>
        <authorList>
            <person name="Brown C.T."/>
            <person name="Sharon I."/>
            <person name="Thomas B.C."/>
            <person name="Castelle C.J."/>
            <person name="Morowitz M.J."/>
            <person name="Banfield J.F."/>
        </authorList>
    </citation>
    <scope>NUCLEOTIDE SEQUENCE</scope>
</reference>
<dbReference type="EMBL" id="AZMM01017144">
    <property type="protein sequence ID" value="ETJ27013.1"/>
    <property type="molecule type" value="Genomic_DNA"/>
</dbReference>
<sequence>SFLVSKSSSHIALTTTIFSLRISVGGKLTPTSQTDMLGIGLSIDFLQMAVPPCLTAGCSTKAFLFLTVYMR</sequence>
<protein>
    <submittedName>
        <fullName evidence="1">Uncharacterized protein</fullName>
    </submittedName>
</protein>
<accession>W1X9R8</accession>
<gene>
    <name evidence="1" type="ORF">Q604_UNBC17144G0001</name>
</gene>
<name>W1X9R8_9ZZZZ</name>
<evidence type="ECO:0000313" key="1">
    <source>
        <dbReference type="EMBL" id="ETJ27013.1"/>
    </source>
</evidence>
<feature type="non-terminal residue" evidence="1">
    <location>
        <position position="71"/>
    </location>
</feature>
<organism evidence="1">
    <name type="scientific">human gut metagenome</name>
    <dbReference type="NCBI Taxonomy" id="408170"/>
    <lineage>
        <taxon>unclassified sequences</taxon>
        <taxon>metagenomes</taxon>
        <taxon>organismal metagenomes</taxon>
    </lineage>
</organism>
<feature type="non-terminal residue" evidence="1">
    <location>
        <position position="1"/>
    </location>
</feature>
<dbReference type="AlphaFoldDB" id="W1X9R8"/>